<dbReference type="InterPro" id="IPR036770">
    <property type="entry name" value="Ankyrin_rpt-contain_sf"/>
</dbReference>
<evidence type="ECO:0000256" key="3">
    <source>
        <dbReference type="PROSITE-ProRule" id="PRU00023"/>
    </source>
</evidence>
<accession>A0A4Q4TH14</accession>
<dbReference type="Pfam" id="PF12796">
    <property type="entry name" value="Ank_2"/>
    <property type="match status" value="1"/>
</dbReference>
<organism evidence="4 5">
    <name type="scientific">Monosporascus ibericus</name>
    <dbReference type="NCBI Taxonomy" id="155417"/>
    <lineage>
        <taxon>Eukaryota</taxon>
        <taxon>Fungi</taxon>
        <taxon>Dikarya</taxon>
        <taxon>Ascomycota</taxon>
        <taxon>Pezizomycotina</taxon>
        <taxon>Sordariomycetes</taxon>
        <taxon>Xylariomycetidae</taxon>
        <taxon>Xylariales</taxon>
        <taxon>Xylariales incertae sedis</taxon>
        <taxon>Monosporascus</taxon>
    </lineage>
</organism>
<sequence>MADSDDKTPLSWAADKGHHAVIKHLIGVKADVNAKTVVGWTPLHYATQSASETIIKCLLPYADANAVAKDGTTPLVAASKRGNVDMVRRLLDVGYDINRRDMRRWTQLHWVTKSGPDRLAVAKALLSSDPKPDLGIENVNGLTPLRLEVWEKQLDLVELLLESEARLTRNVGTKDWLRVYSHVSDPSPIIEVEERVGEGTKVVCLSAKDFSEDQRRFPTSTSSVSRRLLIFTEPLKELPTIPNSPPLPDSEPSQHMMPYLHRQSLLSGGVHFTFAVYFPSFSQLTSTTMRRTTEGSMMMIRWIVAKQPYAGSRTGESWKSVNHFSTLPNGLIPDDGVDFFTQFLDQLRTRWIRSCEDGEELLADSEAVLNGLPGIIREFADLIGARLEGLNAKSQDLIQTEFNVTSIAEAKHSTSTNNSMNA</sequence>
<dbReference type="PROSITE" id="PS50088">
    <property type="entry name" value="ANK_REPEAT"/>
    <property type="match status" value="2"/>
</dbReference>
<dbReference type="PROSITE" id="PS50297">
    <property type="entry name" value="ANK_REP_REGION"/>
    <property type="match status" value="2"/>
</dbReference>
<dbReference type="Proteomes" id="UP000293360">
    <property type="component" value="Unassembled WGS sequence"/>
</dbReference>
<keyword evidence="1" id="KW-0677">Repeat</keyword>
<dbReference type="STRING" id="155417.A0A4Q4TH14"/>
<dbReference type="PANTHER" id="PTHR24126:SF14">
    <property type="entry name" value="ANK_REP_REGION DOMAIN-CONTAINING PROTEIN"/>
    <property type="match status" value="1"/>
</dbReference>
<name>A0A4Q4TH14_9PEZI</name>
<feature type="repeat" description="ANK" evidence="3">
    <location>
        <begin position="70"/>
        <end position="102"/>
    </location>
</feature>
<proteinExistence type="predicted"/>
<dbReference type="EMBL" id="QJNU01000194">
    <property type="protein sequence ID" value="RYP04797.1"/>
    <property type="molecule type" value="Genomic_DNA"/>
</dbReference>
<evidence type="ECO:0000313" key="4">
    <source>
        <dbReference type="EMBL" id="RYP04797.1"/>
    </source>
</evidence>
<dbReference type="SUPFAM" id="SSF48403">
    <property type="entry name" value="Ankyrin repeat"/>
    <property type="match status" value="1"/>
</dbReference>
<keyword evidence="5" id="KW-1185">Reference proteome</keyword>
<dbReference type="PANTHER" id="PTHR24126">
    <property type="entry name" value="ANKYRIN REPEAT, PH AND SEC7 DOMAIN CONTAINING PROTEIN SECG-RELATED"/>
    <property type="match status" value="1"/>
</dbReference>
<dbReference type="OrthoDB" id="195446at2759"/>
<evidence type="ECO:0000256" key="1">
    <source>
        <dbReference type="ARBA" id="ARBA00022737"/>
    </source>
</evidence>
<keyword evidence="2 3" id="KW-0040">ANK repeat</keyword>
<gene>
    <name evidence="4" type="ORF">DL764_004213</name>
</gene>
<dbReference type="AlphaFoldDB" id="A0A4Q4TH14"/>
<feature type="repeat" description="ANK" evidence="3">
    <location>
        <begin position="5"/>
        <end position="37"/>
    </location>
</feature>
<dbReference type="SMART" id="SM00248">
    <property type="entry name" value="ANK"/>
    <property type="match status" value="5"/>
</dbReference>
<dbReference type="Gene3D" id="1.25.40.20">
    <property type="entry name" value="Ankyrin repeat-containing domain"/>
    <property type="match status" value="1"/>
</dbReference>
<dbReference type="InterPro" id="IPR002110">
    <property type="entry name" value="Ankyrin_rpt"/>
</dbReference>
<evidence type="ECO:0000256" key="2">
    <source>
        <dbReference type="ARBA" id="ARBA00023043"/>
    </source>
</evidence>
<comment type="caution">
    <text evidence="4">The sequence shown here is derived from an EMBL/GenBank/DDBJ whole genome shotgun (WGS) entry which is preliminary data.</text>
</comment>
<protein>
    <submittedName>
        <fullName evidence="4">Uncharacterized protein</fullName>
    </submittedName>
</protein>
<evidence type="ECO:0000313" key="5">
    <source>
        <dbReference type="Proteomes" id="UP000293360"/>
    </source>
</evidence>
<reference evidence="4 5" key="1">
    <citation type="submission" date="2018-06" db="EMBL/GenBank/DDBJ databases">
        <title>Complete Genomes of Monosporascus.</title>
        <authorList>
            <person name="Robinson A.J."/>
            <person name="Natvig D.O."/>
        </authorList>
    </citation>
    <scope>NUCLEOTIDE SEQUENCE [LARGE SCALE GENOMIC DNA]</scope>
    <source>
        <strain evidence="4 5">CBS 110550</strain>
    </source>
</reference>